<accession>A0A927IHQ9</accession>
<sequence length="639" mass="73763">MKRIMLSALLISLFSTTVIFSHAVPPSREGNSKLDWQDPEKTFLKVDISGKILNIEALIPKNVRQFELRIESSRNDSISRISTVSPFDPDHVSRKAMYEKTDFDTWYPVVDIRPEQGMEGVCVFKDNPTGYYTFGGPYYDDSCEIAKQIVIPSGRLEYWENSLRVSSKQIEIDKFYLRKTYPVLLREFRHEIDLLSEDWSGSVSIFIDGEEGQYELVRKDITPPKREWQNKQLEQLMGAGLSKKRLIASLEAVIDNGLRRQNLNPDSPTYGSFFTFYDMEARLHRSSYWLWGGSPIVKLVLDAIKLPEIAAKYDTASLIQRMDEVGKLYLRYQVREENHPSRGSFLVIWLRSPDGYEKWVGTSDSGIMFKWALAPLYENTGDTAYLESADFWNTEKGKLLEQHEILPHNYLYDIDEFNDSILDETGWDPEGHSVFYDITGDENYREVAKRYMEKHMPKFQNENGLWNRNWSIGKSKALPPLKMTRGTGWTMEGMLAMNEMFPDTIFLEYAIKIANQLVENQQPDGSWNFVFDAPEGDKSAIPTDKGTPLWSLLMYRTYQTTNDTKYLQSARKALLWCLDNQYLGPDPEAIGSIVGRTNASMVGYRFFFDATCAYSTGFFGLAILEELKLQETDSEKRKF</sequence>
<dbReference type="SUPFAM" id="SSF48208">
    <property type="entry name" value="Six-hairpin glycosidases"/>
    <property type="match status" value="1"/>
</dbReference>
<gene>
    <name evidence="2" type="ORF">IEN85_11210</name>
</gene>
<keyword evidence="3" id="KW-1185">Reference proteome</keyword>
<dbReference type="InterPro" id="IPR008928">
    <property type="entry name" value="6-hairpin_glycosidase_sf"/>
</dbReference>
<protein>
    <recommendedName>
        <fullName evidence="4">Rhamnogalacturonyl hydrolase YesR</fullName>
    </recommendedName>
</protein>
<evidence type="ECO:0000256" key="1">
    <source>
        <dbReference type="SAM" id="SignalP"/>
    </source>
</evidence>
<dbReference type="EMBL" id="JACYFG010000032">
    <property type="protein sequence ID" value="MBD5780059.1"/>
    <property type="molecule type" value="Genomic_DNA"/>
</dbReference>
<evidence type="ECO:0008006" key="4">
    <source>
        <dbReference type="Google" id="ProtNLM"/>
    </source>
</evidence>
<proteinExistence type="predicted"/>
<evidence type="ECO:0000313" key="3">
    <source>
        <dbReference type="Proteomes" id="UP000622317"/>
    </source>
</evidence>
<feature type="signal peptide" evidence="1">
    <location>
        <begin position="1"/>
        <end position="23"/>
    </location>
</feature>
<dbReference type="Gene3D" id="1.50.10.10">
    <property type="match status" value="1"/>
</dbReference>
<comment type="caution">
    <text evidence="2">The sequence shown here is derived from an EMBL/GenBank/DDBJ whole genome shotgun (WGS) entry which is preliminary data.</text>
</comment>
<dbReference type="AlphaFoldDB" id="A0A927IHQ9"/>
<name>A0A927IHQ9_9BACT</name>
<feature type="chain" id="PRO_5037231878" description="Rhamnogalacturonyl hydrolase YesR" evidence="1">
    <location>
        <begin position="24"/>
        <end position="639"/>
    </location>
</feature>
<reference evidence="2" key="1">
    <citation type="submission" date="2020-09" db="EMBL/GenBank/DDBJ databases">
        <title>Pelagicoccus enzymogenes sp. nov. with an EPS production, isolated from marine sediment.</title>
        <authorList>
            <person name="Feng X."/>
        </authorList>
    </citation>
    <scope>NUCLEOTIDE SEQUENCE</scope>
    <source>
        <strain evidence="2">NFK12</strain>
    </source>
</reference>
<dbReference type="Proteomes" id="UP000622317">
    <property type="component" value="Unassembled WGS sequence"/>
</dbReference>
<keyword evidence="1" id="KW-0732">Signal</keyword>
<organism evidence="2 3">
    <name type="scientific">Pelagicoccus enzymogenes</name>
    <dbReference type="NCBI Taxonomy" id="2773457"/>
    <lineage>
        <taxon>Bacteria</taxon>
        <taxon>Pseudomonadati</taxon>
        <taxon>Verrucomicrobiota</taxon>
        <taxon>Opitutia</taxon>
        <taxon>Puniceicoccales</taxon>
        <taxon>Pelagicoccaceae</taxon>
        <taxon>Pelagicoccus</taxon>
    </lineage>
</organism>
<dbReference type="RefSeq" id="WP_191617178.1">
    <property type="nucleotide sequence ID" value="NZ_JACYFG010000032.1"/>
</dbReference>
<dbReference type="GO" id="GO:0005975">
    <property type="term" value="P:carbohydrate metabolic process"/>
    <property type="evidence" value="ECO:0007669"/>
    <property type="project" value="InterPro"/>
</dbReference>
<evidence type="ECO:0000313" key="2">
    <source>
        <dbReference type="EMBL" id="MBD5780059.1"/>
    </source>
</evidence>
<dbReference type="InterPro" id="IPR012341">
    <property type="entry name" value="6hp_glycosidase-like_sf"/>
</dbReference>